<dbReference type="PANTHER" id="PTHR24049">
    <property type="entry name" value="CRUMBS FAMILY MEMBER"/>
    <property type="match status" value="1"/>
</dbReference>
<dbReference type="SMART" id="SM00181">
    <property type="entry name" value="EGF"/>
    <property type="match status" value="6"/>
</dbReference>
<feature type="domain" description="EGF-like" evidence="5">
    <location>
        <begin position="76"/>
        <end position="113"/>
    </location>
</feature>
<protein>
    <recommendedName>
        <fullName evidence="5">EGF-like domain-containing protein</fullName>
    </recommendedName>
</protein>
<dbReference type="SUPFAM" id="SSF57196">
    <property type="entry name" value="EGF/Laminin"/>
    <property type="match status" value="5"/>
</dbReference>
<keyword evidence="3 4" id="KW-1015">Disulfide bond</keyword>
<comment type="caution">
    <text evidence="4">Lacks conserved residue(s) required for the propagation of feature annotation.</text>
</comment>
<dbReference type="PRINTS" id="PR00010">
    <property type="entry name" value="EGFBLOOD"/>
</dbReference>
<name>A0AAV2HCF0_LYMST</name>
<dbReference type="EMBL" id="CAXITT010000091">
    <property type="protein sequence ID" value="CAL1531496.1"/>
    <property type="molecule type" value="Genomic_DNA"/>
</dbReference>
<keyword evidence="1 4" id="KW-0245">EGF-like domain</keyword>
<accession>A0AAV2HCF0</accession>
<feature type="disulfide bond" evidence="4">
    <location>
        <begin position="141"/>
        <end position="150"/>
    </location>
</feature>
<dbReference type="CDD" id="cd00054">
    <property type="entry name" value="EGF_CA"/>
    <property type="match status" value="1"/>
</dbReference>
<evidence type="ECO:0000256" key="3">
    <source>
        <dbReference type="ARBA" id="ARBA00023157"/>
    </source>
</evidence>
<reference evidence="6 7" key="1">
    <citation type="submission" date="2024-04" db="EMBL/GenBank/DDBJ databases">
        <authorList>
            <consortium name="Genoscope - CEA"/>
            <person name="William W."/>
        </authorList>
    </citation>
    <scope>NUCLEOTIDE SEQUENCE [LARGE SCALE GENOMIC DNA]</scope>
</reference>
<feature type="non-terminal residue" evidence="6">
    <location>
        <position position="375"/>
    </location>
</feature>
<feature type="disulfide bond" evidence="4">
    <location>
        <begin position="179"/>
        <end position="188"/>
    </location>
</feature>
<dbReference type="InterPro" id="IPR001881">
    <property type="entry name" value="EGF-like_Ca-bd_dom"/>
</dbReference>
<dbReference type="PANTHER" id="PTHR24049:SF35">
    <property type="entry name" value="EGF-LIKE DOMAIN-CONTAINING PROTEIN"/>
    <property type="match status" value="1"/>
</dbReference>
<evidence type="ECO:0000256" key="2">
    <source>
        <dbReference type="ARBA" id="ARBA00022737"/>
    </source>
</evidence>
<sequence>DCRNGSCRQLSTSYTCDCINGYFGKPCVNYDVCLNLPCGVGGVCKSFDVNNNSIAEYKPYYQCECTDDWYGPNCQYVNLCNSGPCQNGGTCNNIPPNSFKCDCQPGYNLTDCSGYNPCYSQPCKNGGECLVEFTESYRCVCQEGYLPPDCSEFDQCFQHDCKNGGTCVPDSAYGYHCDCPPGYLPPDCSARNTCYVNDCQNGGLCRNLSQTTYKCDCNQDWTGARCELRAACQADQEGCICVNERLQCPQTGSVSQKLNNLLDQTSDPSKLTVKEVVFYTDELLYLYNETLFKKEYASIAFNVVGNLGRANVSVSNEAEVLNSTNTRLREFLDNYTSEVNITSDGEITIPTNDFEVKAVLLNRTDDQQNFTFVLE</sequence>
<feature type="domain" description="EGF-like" evidence="5">
    <location>
        <begin position="190"/>
        <end position="227"/>
    </location>
</feature>
<dbReference type="InterPro" id="IPR051022">
    <property type="entry name" value="Notch_Cell-Fate_Det"/>
</dbReference>
<feature type="domain" description="EGF-like" evidence="5">
    <location>
        <begin position="152"/>
        <end position="189"/>
    </location>
</feature>
<feature type="non-terminal residue" evidence="6">
    <location>
        <position position="1"/>
    </location>
</feature>
<comment type="caution">
    <text evidence="6">The sequence shown here is derived from an EMBL/GenBank/DDBJ whole genome shotgun (WGS) entry which is preliminary data.</text>
</comment>
<evidence type="ECO:0000256" key="4">
    <source>
        <dbReference type="PROSITE-ProRule" id="PRU00076"/>
    </source>
</evidence>
<evidence type="ECO:0000259" key="5">
    <source>
        <dbReference type="PROSITE" id="PS50026"/>
    </source>
</evidence>
<feature type="domain" description="EGF-like" evidence="5">
    <location>
        <begin position="114"/>
        <end position="151"/>
    </location>
</feature>
<keyword evidence="7" id="KW-1185">Reference proteome</keyword>
<evidence type="ECO:0000256" key="1">
    <source>
        <dbReference type="ARBA" id="ARBA00022536"/>
    </source>
</evidence>
<feature type="disulfide bond" evidence="4">
    <location>
        <begin position="103"/>
        <end position="112"/>
    </location>
</feature>
<gene>
    <name evidence="6" type="ORF">GSLYS_00005591001</name>
</gene>
<dbReference type="Pfam" id="PF00008">
    <property type="entry name" value="EGF"/>
    <property type="match status" value="4"/>
</dbReference>
<keyword evidence="2" id="KW-0677">Repeat</keyword>
<dbReference type="SMART" id="SM00179">
    <property type="entry name" value="EGF_CA"/>
    <property type="match status" value="4"/>
</dbReference>
<feature type="disulfide bond" evidence="4">
    <location>
        <begin position="65"/>
        <end position="74"/>
    </location>
</feature>
<dbReference type="Gene3D" id="2.10.25.10">
    <property type="entry name" value="Laminin"/>
    <property type="match status" value="5"/>
</dbReference>
<proteinExistence type="predicted"/>
<dbReference type="PROSITE" id="PS00022">
    <property type="entry name" value="EGF_1"/>
    <property type="match status" value="3"/>
</dbReference>
<feature type="domain" description="EGF-like" evidence="5">
    <location>
        <begin position="29"/>
        <end position="75"/>
    </location>
</feature>
<evidence type="ECO:0000313" key="7">
    <source>
        <dbReference type="Proteomes" id="UP001497497"/>
    </source>
</evidence>
<organism evidence="6 7">
    <name type="scientific">Lymnaea stagnalis</name>
    <name type="common">Great pond snail</name>
    <name type="synonym">Helix stagnalis</name>
    <dbReference type="NCBI Taxonomy" id="6523"/>
    <lineage>
        <taxon>Eukaryota</taxon>
        <taxon>Metazoa</taxon>
        <taxon>Spiralia</taxon>
        <taxon>Lophotrochozoa</taxon>
        <taxon>Mollusca</taxon>
        <taxon>Gastropoda</taxon>
        <taxon>Heterobranchia</taxon>
        <taxon>Euthyneura</taxon>
        <taxon>Panpulmonata</taxon>
        <taxon>Hygrophila</taxon>
        <taxon>Lymnaeoidea</taxon>
        <taxon>Lymnaeidae</taxon>
        <taxon>Lymnaea</taxon>
    </lineage>
</organism>
<dbReference type="GO" id="GO:0005509">
    <property type="term" value="F:calcium ion binding"/>
    <property type="evidence" value="ECO:0007669"/>
    <property type="project" value="InterPro"/>
</dbReference>
<dbReference type="PROSITE" id="PS01186">
    <property type="entry name" value="EGF_2"/>
    <property type="match status" value="4"/>
</dbReference>
<dbReference type="Proteomes" id="UP001497497">
    <property type="component" value="Unassembled WGS sequence"/>
</dbReference>
<dbReference type="InterPro" id="IPR000742">
    <property type="entry name" value="EGF"/>
</dbReference>
<dbReference type="PROSITE" id="PS50026">
    <property type="entry name" value="EGF_3"/>
    <property type="match status" value="5"/>
</dbReference>
<evidence type="ECO:0000313" key="6">
    <source>
        <dbReference type="EMBL" id="CAL1531496.1"/>
    </source>
</evidence>
<dbReference type="AlphaFoldDB" id="A0AAV2HCF0"/>
<feature type="disulfide bond" evidence="4">
    <location>
        <begin position="217"/>
        <end position="226"/>
    </location>
</feature>